<name>A0ACA9SG38_9GLOM</name>
<gene>
    <name evidence="1" type="ORF">RPERSI_LOCUS30807</name>
</gene>
<dbReference type="Proteomes" id="UP000789920">
    <property type="component" value="Unassembled WGS sequence"/>
</dbReference>
<reference evidence="1" key="1">
    <citation type="submission" date="2021-06" db="EMBL/GenBank/DDBJ databases">
        <authorList>
            <person name="Kallberg Y."/>
            <person name="Tangrot J."/>
            <person name="Rosling A."/>
        </authorList>
    </citation>
    <scope>NUCLEOTIDE SEQUENCE</scope>
    <source>
        <strain evidence="1">MA461A</strain>
    </source>
</reference>
<protein>
    <submittedName>
        <fullName evidence="1">7928_t:CDS:1</fullName>
    </submittedName>
</protein>
<comment type="caution">
    <text evidence="1">The sequence shown here is derived from an EMBL/GenBank/DDBJ whole genome shotgun (WGS) entry which is preliminary data.</text>
</comment>
<feature type="non-terminal residue" evidence="1">
    <location>
        <position position="71"/>
    </location>
</feature>
<dbReference type="EMBL" id="CAJVQC010121633">
    <property type="protein sequence ID" value="CAG8838783.1"/>
    <property type="molecule type" value="Genomic_DNA"/>
</dbReference>
<evidence type="ECO:0000313" key="1">
    <source>
        <dbReference type="EMBL" id="CAG8838783.1"/>
    </source>
</evidence>
<proteinExistence type="predicted"/>
<organism evidence="1 2">
    <name type="scientific">Racocetra persica</name>
    <dbReference type="NCBI Taxonomy" id="160502"/>
    <lineage>
        <taxon>Eukaryota</taxon>
        <taxon>Fungi</taxon>
        <taxon>Fungi incertae sedis</taxon>
        <taxon>Mucoromycota</taxon>
        <taxon>Glomeromycotina</taxon>
        <taxon>Glomeromycetes</taxon>
        <taxon>Diversisporales</taxon>
        <taxon>Gigasporaceae</taxon>
        <taxon>Racocetra</taxon>
    </lineage>
</organism>
<evidence type="ECO:0000313" key="2">
    <source>
        <dbReference type="Proteomes" id="UP000789920"/>
    </source>
</evidence>
<feature type="non-terminal residue" evidence="1">
    <location>
        <position position="1"/>
    </location>
</feature>
<sequence length="71" mass="8245">NKLEFITSKVNNNNINMLVKDLLIKNNLKEIIKIVNYEFHDNDDDETNNNNNDKLLPSSLITITETTEILK</sequence>
<accession>A0ACA9SG38</accession>
<keyword evidence="2" id="KW-1185">Reference proteome</keyword>